<evidence type="ECO:0000313" key="2">
    <source>
        <dbReference type="EMBL" id="TMV15691.1"/>
    </source>
</evidence>
<dbReference type="InterPro" id="IPR028992">
    <property type="entry name" value="Hedgehog/Intein_dom"/>
</dbReference>
<dbReference type="SUPFAM" id="SSF51294">
    <property type="entry name" value="Hedgehog/intein (Hint) domain"/>
    <property type="match status" value="1"/>
</dbReference>
<gene>
    <name evidence="2" type="ORF">FGK64_02085</name>
</gene>
<evidence type="ECO:0000313" key="3">
    <source>
        <dbReference type="Proteomes" id="UP001191082"/>
    </source>
</evidence>
<comment type="caution">
    <text evidence="2">The sequence shown here is derived from an EMBL/GenBank/DDBJ whole genome shotgun (WGS) entry which is preliminary data.</text>
</comment>
<reference evidence="2 3" key="1">
    <citation type="submission" date="2019-05" db="EMBL/GenBank/DDBJ databases">
        <title>Marivita sp. nov. isolated from sea sediment.</title>
        <authorList>
            <person name="Kim W."/>
        </authorList>
    </citation>
    <scope>NUCLEOTIDE SEQUENCE [LARGE SCALE GENOMIC DNA]</scope>
    <source>
        <strain evidence="2 3">CAU 1492</strain>
    </source>
</reference>
<accession>A0ABY2XG45</accession>
<keyword evidence="3" id="KW-1185">Reference proteome</keyword>
<dbReference type="EMBL" id="VCPC01000001">
    <property type="protein sequence ID" value="TMV15691.1"/>
    <property type="molecule type" value="Genomic_DNA"/>
</dbReference>
<dbReference type="Pfam" id="PF13403">
    <property type="entry name" value="Hint_2"/>
    <property type="match status" value="1"/>
</dbReference>
<dbReference type="InterPro" id="IPR036844">
    <property type="entry name" value="Hint_dom_sf"/>
</dbReference>
<sequence>MNDAIALSETPFPAQNILIHRAEDFCVVEGVNEGDTLSILGELEADDTYALSGGATAQRLALLTHGDGTLEIASGSAVGRTGAPLHLDCALVLMSADGQTHDAIVLVETDSDQTVAAVYLLPLEPLRVGAPYRLVKAERAAVRQTFAQIACVSFSRGTNITLATGAQVPIEKLRIGDRVLTRDNGPQAVRWIGQTTVRAAGEFAPIVIAPGTLNNLNELVVSPHHRLFVYQRSDQLGVGRAELLVKARHLVNGTTVRVRSGGYIDYFQILFDSHHIIYAEGIAAESMLVEPRTRPALPPELLDRLPGLLPNHGSRDAHGTDVQKALLDRPDAIDLLRRASMQ</sequence>
<dbReference type="Gene3D" id="2.170.16.10">
    <property type="entry name" value="Hedgehog/Intein (Hint) domain"/>
    <property type="match status" value="1"/>
</dbReference>
<dbReference type="Proteomes" id="UP001191082">
    <property type="component" value="Unassembled WGS sequence"/>
</dbReference>
<protein>
    <submittedName>
        <fullName evidence="2">Hint domain-containing protein</fullName>
    </submittedName>
</protein>
<organism evidence="2 3">
    <name type="scientific">Arenibacterium halophilum</name>
    <dbReference type="NCBI Taxonomy" id="2583821"/>
    <lineage>
        <taxon>Bacteria</taxon>
        <taxon>Pseudomonadati</taxon>
        <taxon>Pseudomonadota</taxon>
        <taxon>Alphaproteobacteria</taxon>
        <taxon>Rhodobacterales</taxon>
        <taxon>Paracoccaceae</taxon>
        <taxon>Arenibacterium</taxon>
    </lineage>
</organism>
<feature type="domain" description="Hedgehog/Intein (Hint)" evidence="1">
    <location>
        <begin position="153"/>
        <end position="288"/>
    </location>
</feature>
<evidence type="ECO:0000259" key="1">
    <source>
        <dbReference type="Pfam" id="PF13403"/>
    </source>
</evidence>
<dbReference type="CDD" id="cd00081">
    <property type="entry name" value="Hint"/>
    <property type="match status" value="1"/>
</dbReference>
<name>A0ABY2XG45_9RHOB</name>
<proteinExistence type="predicted"/>